<name>A0A9Q0DW57_9TELE</name>
<proteinExistence type="predicted"/>
<evidence type="ECO:0000256" key="1">
    <source>
        <dbReference type="SAM" id="MobiDB-lite"/>
    </source>
</evidence>
<gene>
    <name evidence="2" type="ORF">NHX12_002419</name>
</gene>
<evidence type="ECO:0000313" key="2">
    <source>
        <dbReference type="EMBL" id="KAJ3596010.1"/>
    </source>
</evidence>
<feature type="region of interest" description="Disordered" evidence="1">
    <location>
        <begin position="80"/>
        <end position="117"/>
    </location>
</feature>
<dbReference type="EMBL" id="JANIIK010000110">
    <property type="protein sequence ID" value="KAJ3596010.1"/>
    <property type="molecule type" value="Genomic_DNA"/>
</dbReference>
<feature type="compositionally biased region" description="Basic and acidic residues" evidence="1">
    <location>
        <begin position="29"/>
        <end position="54"/>
    </location>
</feature>
<reference evidence="2" key="1">
    <citation type="submission" date="2022-07" db="EMBL/GenBank/DDBJ databases">
        <title>Chromosome-level genome of Muraenolepis orangiensis.</title>
        <authorList>
            <person name="Kim J."/>
        </authorList>
    </citation>
    <scope>NUCLEOTIDE SEQUENCE</scope>
    <source>
        <strain evidence="2">KU_S4_2022</strain>
        <tissue evidence="2">Muscle</tissue>
    </source>
</reference>
<evidence type="ECO:0000313" key="3">
    <source>
        <dbReference type="Proteomes" id="UP001148018"/>
    </source>
</evidence>
<dbReference type="OrthoDB" id="8879486at2759"/>
<protein>
    <submittedName>
        <fullName evidence="2">Uncharacterized protein</fullName>
    </submittedName>
</protein>
<feature type="region of interest" description="Disordered" evidence="1">
    <location>
        <begin position="1"/>
        <end position="63"/>
    </location>
</feature>
<dbReference type="AlphaFoldDB" id="A0A9Q0DW57"/>
<dbReference type="Proteomes" id="UP001148018">
    <property type="component" value="Unassembled WGS sequence"/>
</dbReference>
<feature type="compositionally biased region" description="Acidic residues" evidence="1">
    <location>
        <begin position="101"/>
        <end position="111"/>
    </location>
</feature>
<organism evidence="2 3">
    <name type="scientific">Muraenolepis orangiensis</name>
    <name type="common">Patagonian moray cod</name>
    <dbReference type="NCBI Taxonomy" id="630683"/>
    <lineage>
        <taxon>Eukaryota</taxon>
        <taxon>Metazoa</taxon>
        <taxon>Chordata</taxon>
        <taxon>Craniata</taxon>
        <taxon>Vertebrata</taxon>
        <taxon>Euteleostomi</taxon>
        <taxon>Actinopterygii</taxon>
        <taxon>Neopterygii</taxon>
        <taxon>Teleostei</taxon>
        <taxon>Neoteleostei</taxon>
        <taxon>Acanthomorphata</taxon>
        <taxon>Zeiogadaria</taxon>
        <taxon>Gadariae</taxon>
        <taxon>Gadiformes</taxon>
        <taxon>Muraenolepidoidei</taxon>
        <taxon>Muraenolepididae</taxon>
        <taxon>Muraenolepis</taxon>
    </lineage>
</organism>
<sequence length="142" mass="15965">MSGSGGQRGDPGPWPPRTPRTAPSIQVFDPREERLAAEGQSDEGRGQMAEKGRSQSDGWMTVYGSVPVREKDLEPLDYDLDLSRELSTPQKVPIPERYVESDPDDPQSPEELEQRCQRAQRIRTLLAKSRSESGGFYSRDPY</sequence>
<accession>A0A9Q0DW57</accession>
<comment type="caution">
    <text evidence="2">The sequence shown here is derived from an EMBL/GenBank/DDBJ whole genome shotgun (WGS) entry which is preliminary data.</text>
</comment>
<keyword evidence="3" id="KW-1185">Reference proteome</keyword>